<dbReference type="PANTHER" id="PTHR36847">
    <property type="entry name" value="AMIDOLIGASE ENZYME"/>
    <property type="match status" value="1"/>
</dbReference>
<proteinExistence type="predicted"/>
<organism evidence="3">
    <name type="scientific">uncultured Caudovirales phage</name>
    <dbReference type="NCBI Taxonomy" id="2100421"/>
    <lineage>
        <taxon>Viruses</taxon>
        <taxon>Duplodnaviria</taxon>
        <taxon>Heunggongvirae</taxon>
        <taxon>Uroviricota</taxon>
        <taxon>Caudoviricetes</taxon>
        <taxon>Peduoviridae</taxon>
        <taxon>Maltschvirus</taxon>
        <taxon>Maltschvirus maltsch</taxon>
    </lineage>
</organism>
<sequence>MPYDVNAFSYGVELEYGNSYRFTVLPDGAQWNDKDNTCVSSTGVANDPVGKIYAFGGEINTRPTYTIDEQIEHITKINAALKPAPVVNYRSNLHIHIRVPGLKDNLDDCKRLLQYVERYQQQSFDLVETIPVPDKNNLSPESYAGAHKRMKRRHRSHQHTLPKARVEAMMKATSTKEFYEEHAHRDAKGNPSWFQCPRAGINLRQMWEETGTIEFRHFPGTLSMVEMESCIRWCKEFLNAALNRDDVSPREFYNESTWKFPEFQPYDFETEQVYQWTNFDVNTRKDVAKRIEILRANIDIDNIEVITSKEVYKVMKNLQGEGL</sequence>
<evidence type="ECO:0000313" key="2">
    <source>
        <dbReference type="EMBL" id="CAB4170725.1"/>
    </source>
</evidence>
<evidence type="ECO:0000313" key="4">
    <source>
        <dbReference type="EMBL" id="CAB4223170.1"/>
    </source>
</evidence>
<dbReference type="GO" id="GO:0016874">
    <property type="term" value="F:ligase activity"/>
    <property type="evidence" value="ECO:0007669"/>
    <property type="project" value="UniProtKB-KW"/>
</dbReference>
<dbReference type="EMBL" id="LR796858">
    <property type="protein sequence ID" value="CAB4170725.1"/>
    <property type="molecule type" value="Genomic_DNA"/>
</dbReference>
<dbReference type="EMBL" id="LR796815">
    <property type="protein sequence ID" value="CAB4168068.1"/>
    <property type="molecule type" value="Genomic_DNA"/>
</dbReference>
<gene>
    <name evidence="4" type="ORF">UFOVP1666_149</name>
    <name evidence="1" type="ORF">UFOVP867_104</name>
    <name evidence="2" type="ORF">UFOVP913_94</name>
    <name evidence="3" type="ORF">UFOVP993_147</name>
</gene>
<dbReference type="InterPro" id="IPR022025">
    <property type="entry name" value="Amidoligase_2"/>
</dbReference>
<dbReference type="EMBL" id="LR797534">
    <property type="protein sequence ID" value="CAB4223170.1"/>
    <property type="molecule type" value="Genomic_DNA"/>
</dbReference>
<evidence type="ECO:0000313" key="1">
    <source>
        <dbReference type="EMBL" id="CAB4168068.1"/>
    </source>
</evidence>
<accession>A0A6J5Q0U1</accession>
<protein>
    <submittedName>
        <fullName evidence="3">Amidoligase enzyme</fullName>
    </submittedName>
</protein>
<name>A0A6J5Q0U1_9CAUD</name>
<reference evidence="3" key="1">
    <citation type="submission" date="2020-05" db="EMBL/GenBank/DDBJ databases">
        <authorList>
            <person name="Chiriac C."/>
            <person name="Salcher M."/>
            <person name="Ghai R."/>
            <person name="Kavagutti S V."/>
        </authorList>
    </citation>
    <scope>NUCLEOTIDE SEQUENCE</scope>
</reference>
<dbReference type="Pfam" id="PF12224">
    <property type="entry name" value="Amidoligase_2"/>
    <property type="match status" value="1"/>
</dbReference>
<dbReference type="PANTHER" id="PTHR36847:SF1">
    <property type="entry name" value="AMIDOLIGASE ENZYME"/>
    <property type="match status" value="1"/>
</dbReference>
<keyword evidence="3" id="KW-0436">Ligase</keyword>
<dbReference type="EMBL" id="LR796944">
    <property type="protein sequence ID" value="CAB4177052.1"/>
    <property type="molecule type" value="Genomic_DNA"/>
</dbReference>
<evidence type="ECO:0000313" key="3">
    <source>
        <dbReference type="EMBL" id="CAB4177052.1"/>
    </source>
</evidence>